<dbReference type="InterPro" id="IPR036390">
    <property type="entry name" value="WH_DNA-bd_sf"/>
</dbReference>
<dbReference type="Gene3D" id="1.10.10.10">
    <property type="entry name" value="Winged helix-like DNA-binding domain superfamily/Winged helix DNA-binding domain"/>
    <property type="match status" value="1"/>
</dbReference>
<dbReference type="PROSITE" id="PS50931">
    <property type="entry name" value="HTH_LYSR"/>
    <property type="match status" value="1"/>
</dbReference>
<dbReference type="InterPro" id="IPR000847">
    <property type="entry name" value="LysR_HTH_N"/>
</dbReference>
<dbReference type="GO" id="GO:0003700">
    <property type="term" value="F:DNA-binding transcription factor activity"/>
    <property type="evidence" value="ECO:0007669"/>
    <property type="project" value="InterPro"/>
</dbReference>
<dbReference type="GO" id="GO:0003677">
    <property type="term" value="F:DNA binding"/>
    <property type="evidence" value="ECO:0007669"/>
    <property type="project" value="UniProtKB-KW"/>
</dbReference>
<dbReference type="EMBL" id="WLZY01000005">
    <property type="protein sequence ID" value="NDL58384.1"/>
    <property type="molecule type" value="Genomic_DNA"/>
</dbReference>
<dbReference type="RefSeq" id="WP_162451098.1">
    <property type="nucleotide sequence ID" value="NZ_WLZY01000005.1"/>
</dbReference>
<dbReference type="InterPro" id="IPR005119">
    <property type="entry name" value="LysR_subst-bd"/>
</dbReference>
<keyword evidence="4" id="KW-0804">Transcription</keyword>
<dbReference type="PANTHER" id="PTHR30346">
    <property type="entry name" value="TRANSCRIPTIONAL DUAL REGULATOR HCAR-RELATED"/>
    <property type="match status" value="1"/>
</dbReference>
<dbReference type="Pfam" id="PF03466">
    <property type="entry name" value="LysR_substrate"/>
    <property type="match status" value="1"/>
</dbReference>
<comment type="similarity">
    <text evidence="1">Belongs to the LysR transcriptional regulatory family.</text>
</comment>
<evidence type="ECO:0000256" key="3">
    <source>
        <dbReference type="ARBA" id="ARBA00023125"/>
    </source>
</evidence>
<feature type="domain" description="HTH lysR-type" evidence="5">
    <location>
        <begin position="2"/>
        <end position="59"/>
    </location>
</feature>
<sequence length="319" mass="33770">MLDVQRLLVLREFARHGTIAATAQSLGYTASAVSQQLSTLEREVGAPLLDRSARSAELTDAGRLLVEHADQILSSVEAAESALAAVAGDVSGQVSVTAFPTAAVAFAPKLAAGTRPHRQLQLVLRQAAGAVGLGRVSAGDADIALVERWSGGAPDVHGGRLKHYHLLRDPLVLAVPRRHQIAAPEQSVYLPTLLDDAWIVAPHGEPSREGVERLLAPHGGPPATAWEFEGQGTILSLVARGMGIAAVPSLTLTLGTADIRFRRIPEGGPVREIYAVARSASLRRPSVAFVLQVLTKAAEKVQHEISSLLGSDDTRELRK</sequence>
<keyword evidence="3" id="KW-0238">DNA-binding</keyword>
<dbReference type="SUPFAM" id="SSF53850">
    <property type="entry name" value="Periplasmic binding protein-like II"/>
    <property type="match status" value="1"/>
</dbReference>
<evidence type="ECO:0000256" key="4">
    <source>
        <dbReference type="ARBA" id="ARBA00023163"/>
    </source>
</evidence>
<dbReference type="Pfam" id="PF00126">
    <property type="entry name" value="HTH_1"/>
    <property type="match status" value="1"/>
</dbReference>
<comment type="caution">
    <text evidence="6">The sequence shown here is derived from an EMBL/GenBank/DDBJ whole genome shotgun (WGS) entry which is preliminary data.</text>
</comment>
<gene>
    <name evidence="6" type="ORF">F7O44_15050</name>
</gene>
<evidence type="ECO:0000313" key="6">
    <source>
        <dbReference type="EMBL" id="NDL58384.1"/>
    </source>
</evidence>
<protein>
    <submittedName>
        <fullName evidence="6">LysR family transcriptional regulator</fullName>
    </submittedName>
</protein>
<evidence type="ECO:0000256" key="2">
    <source>
        <dbReference type="ARBA" id="ARBA00023015"/>
    </source>
</evidence>
<dbReference type="PANTHER" id="PTHR30346:SF29">
    <property type="entry name" value="LYSR SUBSTRATE-BINDING"/>
    <property type="match status" value="1"/>
</dbReference>
<evidence type="ECO:0000313" key="7">
    <source>
        <dbReference type="Proteomes" id="UP000460435"/>
    </source>
</evidence>
<accession>A0A7K3M509</accession>
<dbReference type="GO" id="GO:0032993">
    <property type="term" value="C:protein-DNA complex"/>
    <property type="evidence" value="ECO:0007669"/>
    <property type="project" value="TreeGrafter"/>
</dbReference>
<keyword evidence="7" id="KW-1185">Reference proteome</keyword>
<name>A0A7K3M509_9ACTN</name>
<dbReference type="Gene3D" id="3.40.190.10">
    <property type="entry name" value="Periplasmic binding protein-like II"/>
    <property type="match status" value="2"/>
</dbReference>
<reference evidence="6 7" key="1">
    <citation type="submission" date="2019-11" db="EMBL/GenBank/DDBJ databases">
        <authorList>
            <person name="Li X.-J."/>
            <person name="Feng X.-M."/>
        </authorList>
    </citation>
    <scope>NUCLEOTIDE SEQUENCE [LARGE SCALE GENOMIC DNA]</scope>
    <source>
        <strain evidence="6 7">XMNu-373</strain>
    </source>
</reference>
<organism evidence="6 7">
    <name type="scientific">Phytoactinopolyspora mesophila</name>
    <dbReference type="NCBI Taxonomy" id="2650750"/>
    <lineage>
        <taxon>Bacteria</taxon>
        <taxon>Bacillati</taxon>
        <taxon>Actinomycetota</taxon>
        <taxon>Actinomycetes</taxon>
        <taxon>Jiangellales</taxon>
        <taxon>Jiangellaceae</taxon>
        <taxon>Phytoactinopolyspora</taxon>
    </lineage>
</organism>
<evidence type="ECO:0000256" key="1">
    <source>
        <dbReference type="ARBA" id="ARBA00009437"/>
    </source>
</evidence>
<dbReference type="InterPro" id="IPR036388">
    <property type="entry name" value="WH-like_DNA-bd_sf"/>
</dbReference>
<dbReference type="AlphaFoldDB" id="A0A7K3M509"/>
<dbReference type="SUPFAM" id="SSF46785">
    <property type="entry name" value="Winged helix' DNA-binding domain"/>
    <property type="match status" value="1"/>
</dbReference>
<evidence type="ECO:0000259" key="5">
    <source>
        <dbReference type="PROSITE" id="PS50931"/>
    </source>
</evidence>
<dbReference type="Proteomes" id="UP000460435">
    <property type="component" value="Unassembled WGS sequence"/>
</dbReference>
<proteinExistence type="inferred from homology"/>
<keyword evidence="2" id="KW-0805">Transcription regulation</keyword>